<dbReference type="PRINTS" id="PR00792">
    <property type="entry name" value="PEPSIN"/>
</dbReference>
<keyword evidence="7" id="KW-1015">Disulfide bond</keyword>
<keyword evidence="4 8" id="KW-0064">Aspartyl protease</keyword>
<comment type="caution">
    <text evidence="11">The sequence shown here is derived from an EMBL/GenBank/DDBJ whole genome shotgun (WGS) entry which is preliminary data.</text>
</comment>
<dbReference type="InterPro" id="IPR033121">
    <property type="entry name" value="PEPTIDASE_A1"/>
</dbReference>
<feature type="active site" evidence="6">
    <location>
        <position position="85"/>
    </location>
</feature>
<dbReference type="OrthoDB" id="771136at2759"/>
<keyword evidence="3" id="KW-0732">Signal</keyword>
<dbReference type="GeneID" id="64858743"/>
<comment type="similarity">
    <text evidence="1 8">Belongs to the peptidase A1 family.</text>
</comment>
<feature type="active site" evidence="6">
    <location>
        <position position="360"/>
    </location>
</feature>
<evidence type="ECO:0000256" key="7">
    <source>
        <dbReference type="PIRSR" id="PIRSR601461-2"/>
    </source>
</evidence>
<evidence type="ECO:0000259" key="10">
    <source>
        <dbReference type="PROSITE" id="PS51767"/>
    </source>
</evidence>
<evidence type="ECO:0000256" key="5">
    <source>
        <dbReference type="ARBA" id="ARBA00022801"/>
    </source>
</evidence>
<dbReference type="AlphaFoldDB" id="A0A8H2VHW0"/>
<evidence type="ECO:0000256" key="2">
    <source>
        <dbReference type="ARBA" id="ARBA00022670"/>
    </source>
</evidence>
<evidence type="ECO:0000313" key="11">
    <source>
        <dbReference type="EMBL" id="CAB4255685.1"/>
    </source>
</evidence>
<proteinExistence type="inferred from homology"/>
<dbReference type="EMBL" id="CAEFZW010000007">
    <property type="protein sequence ID" value="CAB4255685.1"/>
    <property type="molecule type" value="Genomic_DNA"/>
</dbReference>
<feature type="region of interest" description="Disordered" evidence="9">
    <location>
        <begin position="526"/>
        <end position="553"/>
    </location>
</feature>
<evidence type="ECO:0000256" key="9">
    <source>
        <dbReference type="SAM" id="MobiDB-lite"/>
    </source>
</evidence>
<organism evidence="11 12">
    <name type="scientific">Maudiozyma barnettii</name>
    <dbReference type="NCBI Taxonomy" id="61262"/>
    <lineage>
        <taxon>Eukaryota</taxon>
        <taxon>Fungi</taxon>
        <taxon>Dikarya</taxon>
        <taxon>Ascomycota</taxon>
        <taxon>Saccharomycotina</taxon>
        <taxon>Saccharomycetes</taxon>
        <taxon>Saccharomycetales</taxon>
        <taxon>Saccharomycetaceae</taxon>
        <taxon>Maudiozyma</taxon>
    </lineage>
</organism>
<dbReference type="Proteomes" id="UP000644660">
    <property type="component" value="Unassembled WGS sequence"/>
</dbReference>
<dbReference type="Pfam" id="PF00026">
    <property type="entry name" value="Asp"/>
    <property type="match status" value="1"/>
</dbReference>
<evidence type="ECO:0000256" key="8">
    <source>
        <dbReference type="RuleBase" id="RU000454"/>
    </source>
</evidence>
<evidence type="ECO:0000313" key="12">
    <source>
        <dbReference type="Proteomes" id="UP000644660"/>
    </source>
</evidence>
<keyword evidence="12" id="KW-1185">Reference proteome</keyword>
<dbReference type="PANTHER" id="PTHR47966">
    <property type="entry name" value="BETA-SITE APP-CLEAVING ENZYME, ISOFORM A-RELATED"/>
    <property type="match status" value="1"/>
</dbReference>
<dbReference type="RefSeq" id="XP_041407529.1">
    <property type="nucleotide sequence ID" value="XM_041551595.1"/>
</dbReference>
<evidence type="ECO:0000256" key="4">
    <source>
        <dbReference type="ARBA" id="ARBA00022750"/>
    </source>
</evidence>
<dbReference type="GO" id="GO:0071944">
    <property type="term" value="C:cell periphery"/>
    <property type="evidence" value="ECO:0007669"/>
    <property type="project" value="UniProtKB-ARBA"/>
</dbReference>
<evidence type="ECO:0000256" key="6">
    <source>
        <dbReference type="PIRSR" id="PIRSR601461-1"/>
    </source>
</evidence>
<reference evidence="11 12" key="1">
    <citation type="submission" date="2020-05" db="EMBL/GenBank/DDBJ databases">
        <authorList>
            <person name="Casaregola S."/>
            <person name="Devillers H."/>
            <person name="Grondin C."/>
        </authorList>
    </citation>
    <scope>NUCLEOTIDE SEQUENCE [LARGE SCALE GENOMIC DNA]</scope>
    <source>
        <strain evidence="11 12">CLIB 1767</strain>
    </source>
</reference>
<dbReference type="CDD" id="cd05474">
    <property type="entry name" value="SAP_like"/>
    <property type="match status" value="1"/>
</dbReference>
<dbReference type="SUPFAM" id="SSF50630">
    <property type="entry name" value="Acid proteases"/>
    <property type="match status" value="1"/>
</dbReference>
<dbReference type="PROSITE" id="PS51767">
    <property type="entry name" value="PEPTIDASE_A1"/>
    <property type="match status" value="1"/>
</dbReference>
<dbReference type="Gene3D" id="2.40.70.10">
    <property type="entry name" value="Acid Proteases"/>
    <property type="match status" value="2"/>
</dbReference>
<dbReference type="FunFam" id="2.40.70.10:FF:000023">
    <property type="entry name" value="Aspartic protease"/>
    <property type="match status" value="1"/>
</dbReference>
<keyword evidence="5 8" id="KW-0378">Hydrolase</keyword>
<dbReference type="InterPro" id="IPR021109">
    <property type="entry name" value="Peptidase_aspartic_dom_sf"/>
</dbReference>
<protein>
    <submittedName>
        <fullName evidence="11">Similar to Saccharomyces cerevisiae YDR144C MKC7 GPI-anchored aspartyl protease, member of the yapsin family of proteases involved in cell wall growth and maintenance</fullName>
    </submittedName>
</protein>
<dbReference type="GO" id="GO:0004190">
    <property type="term" value="F:aspartic-type endopeptidase activity"/>
    <property type="evidence" value="ECO:0007669"/>
    <property type="project" value="UniProtKB-KW"/>
</dbReference>
<gene>
    <name evidence="11" type="ORF">KABA2_07S02178</name>
</gene>
<dbReference type="InterPro" id="IPR033876">
    <property type="entry name" value="SAP-like"/>
</dbReference>
<sequence length="576" mass="61542">MKFSKLFVASSIATSTVYAAEDNKFVKLRFNKSIGDSYNTSSQSNRPLFKRSSNYEEIKLTNQQSFYSVDLDIGSPAQQVTVLVDTGSSDLWVTGSDNPFCSSNSAYAKRDKEPVSNDYVLKEKNGAIFVTEITIGGGIDPLSFITASDFTFNTGAFETATATRTANTAAEATIDCSSYGTFNVNTSSTFKSNETYFEISYGDNSYASGTWGQDILAMNDVNITGVSFGVANYTNSTVGVLGIGLPGLESTYSGTASTSASHHYQYANLPMVLRQSGAIEHTAYSLYLDSSDAKYGSVLFGAVDHNKYAGNLYTIPMINIYQNQGFANPIEFDVTLQGIGISSSDGQVTISQTKIPALLDSGTTITYMPADLVSLLAEQIGATYSSTSGFYEMSCLSSSDDTELVFDFGGFHITAPLSDFLISTTTSNRQCIFAVVPETSPSVILGDVFLTHAYVVYDLENYEISLAQASYDDDTENIEVISSNVPSAVTGASYSNTWSTSQDITSGGNIFTLGSNATVASAATTISGSGRRASGTQSSTHRSSTTSRVEKTNGQDNLSIPTLFVTVASFVLSFLL</sequence>
<keyword evidence="2 8" id="KW-0645">Protease</keyword>
<evidence type="ECO:0000256" key="1">
    <source>
        <dbReference type="ARBA" id="ARBA00007447"/>
    </source>
</evidence>
<dbReference type="InterPro" id="IPR001461">
    <property type="entry name" value="Aspartic_peptidase_A1"/>
</dbReference>
<dbReference type="InterPro" id="IPR001969">
    <property type="entry name" value="Aspartic_peptidase_AS"/>
</dbReference>
<name>A0A8H2VHW0_9SACH</name>
<accession>A0A8H2VHW0</accession>
<feature type="domain" description="Peptidase A1" evidence="10">
    <location>
        <begin position="67"/>
        <end position="467"/>
    </location>
</feature>
<dbReference type="PANTHER" id="PTHR47966:SF65">
    <property type="entry name" value="ASPARTIC-TYPE ENDOPEPTIDASE"/>
    <property type="match status" value="1"/>
</dbReference>
<evidence type="ECO:0000256" key="3">
    <source>
        <dbReference type="ARBA" id="ARBA00022729"/>
    </source>
</evidence>
<dbReference type="GO" id="GO:0006508">
    <property type="term" value="P:proteolysis"/>
    <property type="evidence" value="ECO:0007669"/>
    <property type="project" value="UniProtKB-KW"/>
</dbReference>
<dbReference type="PROSITE" id="PS00141">
    <property type="entry name" value="ASP_PROTEASE"/>
    <property type="match status" value="2"/>
</dbReference>
<feature type="disulfide bond" evidence="7">
    <location>
        <begin position="395"/>
        <end position="431"/>
    </location>
</feature>
<feature type="compositionally biased region" description="Low complexity" evidence="9">
    <location>
        <begin position="534"/>
        <end position="547"/>
    </location>
</feature>